<organism evidence="1 2">
    <name type="scientific">Henosepilachna vigintioctopunctata</name>
    <dbReference type="NCBI Taxonomy" id="420089"/>
    <lineage>
        <taxon>Eukaryota</taxon>
        <taxon>Metazoa</taxon>
        <taxon>Ecdysozoa</taxon>
        <taxon>Arthropoda</taxon>
        <taxon>Hexapoda</taxon>
        <taxon>Insecta</taxon>
        <taxon>Pterygota</taxon>
        <taxon>Neoptera</taxon>
        <taxon>Endopterygota</taxon>
        <taxon>Coleoptera</taxon>
        <taxon>Polyphaga</taxon>
        <taxon>Cucujiformia</taxon>
        <taxon>Coccinelloidea</taxon>
        <taxon>Coccinellidae</taxon>
        <taxon>Epilachninae</taxon>
        <taxon>Epilachnini</taxon>
        <taxon>Henosepilachna</taxon>
    </lineage>
</organism>
<reference evidence="1 2" key="1">
    <citation type="submission" date="2023-03" db="EMBL/GenBank/DDBJ databases">
        <title>Genome insight into feeding habits of ladybird beetles.</title>
        <authorList>
            <person name="Li H.-S."/>
            <person name="Huang Y.-H."/>
            <person name="Pang H."/>
        </authorList>
    </citation>
    <scope>NUCLEOTIDE SEQUENCE [LARGE SCALE GENOMIC DNA]</scope>
    <source>
        <strain evidence="1">SYSU_2023b</strain>
        <tissue evidence="1">Whole body</tissue>
    </source>
</reference>
<accession>A0AAW1U331</accession>
<dbReference type="AlphaFoldDB" id="A0AAW1U331"/>
<proteinExistence type="predicted"/>
<protein>
    <submittedName>
        <fullName evidence="1">Uncharacterized protein</fullName>
    </submittedName>
</protein>
<dbReference type="GO" id="GO:0061630">
    <property type="term" value="F:ubiquitin protein ligase activity"/>
    <property type="evidence" value="ECO:0007669"/>
    <property type="project" value="InterPro"/>
</dbReference>
<dbReference type="PANTHER" id="PTHR44080:SF1">
    <property type="entry name" value="E3 UBIQUITIN-PROTEIN LIGASE COP1"/>
    <property type="match status" value="1"/>
</dbReference>
<keyword evidence="2" id="KW-1185">Reference proteome</keyword>
<name>A0AAW1U331_9CUCU</name>
<comment type="caution">
    <text evidence="1">The sequence shown here is derived from an EMBL/GenBank/DDBJ whole genome shotgun (WGS) entry which is preliminary data.</text>
</comment>
<dbReference type="EMBL" id="JARQZJ010000032">
    <property type="protein sequence ID" value="KAK9875064.1"/>
    <property type="molecule type" value="Genomic_DNA"/>
</dbReference>
<evidence type="ECO:0000313" key="1">
    <source>
        <dbReference type="EMBL" id="KAK9875064.1"/>
    </source>
</evidence>
<gene>
    <name evidence="1" type="ORF">WA026_005864</name>
</gene>
<dbReference type="GO" id="GO:0043161">
    <property type="term" value="P:proteasome-mediated ubiquitin-dependent protein catabolic process"/>
    <property type="evidence" value="ECO:0007669"/>
    <property type="project" value="TreeGrafter"/>
</dbReference>
<dbReference type="PANTHER" id="PTHR44080">
    <property type="entry name" value="E3 UBIQUITIN-PROTEIN LIGASE COP1"/>
    <property type="match status" value="1"/>
</dbReference>
<evidence type="ECO:0000313" key="2">
    <source>
        <dbReference type="Proteomes" id="UP001431783"/>
    </source>
</evidence>
<dbReference type="Proteomes" id="UP001431783">
    <property type="component" value="Unassembled WGS sequence"/>
</dbReference>
<sequence>MDESVFVVERSSSSIVKYWHEDRFVLNATPLFESAGYYKACHINSRLRDFVAAESQNLTVPDVNVMLEVLTQRKPLLEAESCAAQNRLLLEFLKHLLQQKKEQQEQIVKDISMIESDIEEVIEKLEGVHKRCPTSEDVERRVSGASEMLDQL</sequence>
<dbReference type="InterPro" id="IPR042755">
    <property type="entry name" value="COP1"/>
</dbReference>